<evidence type="ECO:0000313" key="2">
    <source>
        <dbReference type="EMBL" id="GAA2030811.1"/>
    </source>
</evidence>
<keyword evidence="3" id="KW-1185">Reference proteome</keyword>
<feature type="coiled-coil region" evidence="1">
    <location>
        <begin position="131"/>
        <end position="158"/>
    </location>
</feature>
<dbReference type="EMBL" id="BAAAMN010000014">
    <property type="protein sequence ID" value="GAA2030811.1"/>
    <property type="molecule type" value="Genomic_DNA"/>
</dbReference>
<name>A0ABN2U7I4_9MICC</name>
<accession>A0ABN2U7I4</accession>
<reference evidence="2 3" key="1">
    <citation type="journal article" date="2019" name="Int. J. Syst. Evol. Microbiol.">
        <title>The Global Catalogue of Microorganisms (GCM) 10K type strain sequencing project: providing services to taxonomists for standard genome sequencing and annotation.</title>
        <authorList>
            <consortium name="The Broad Institute Genomics Platform"/>
            <consortium name="The Broad Institute Genome Sequencing Center for Infectious Disease"/>
            <person name="Wu L."/>
            <person name="Ma J."/>
        </authorList>
    </citation>
    <scope>NUCLEOTIDE SEQUENCE [LARGE SCALE GENOMIC DNA]</scope>
    <source>
        <strain evidence="2 3">JCM 13595</strain>
    </source>
</reference>
<protein>
    <submittedName>
        <fullName evidence="2">Uncharacterized protein</fullName>
    </submittedName>
</protein>
<evidence type="ECO:0000256" key="1">
    <source>
        <dbReference type="SAM" id="Coils"/>
    </source>
</evidence>
<dbReference type="RefSeq" id="WP_343956393.1">
    <property type="nucleotide sequence ID" value="NZ_BAAAMN010000014.1"/>
</dbReference>
<keyword evidence="1" id="KW-0175">Coiled coil</keyword>
<comment type="caution">
    <text evidence="2">The sequence shown here is derived from an EMBL/GenBank/DDBJ whole genome shotgun (WGS) entry which is preliminary data.</text>
</comment>
<evidence type="ECO:0000313" key="3">
    <source>
        <dbReference type="Proteomes" id="UP001501461"/>
    </source>
</evidence>
<dbReference type="Proteomes" id="UP001501461">
    <property type="component" value="Unassembled WGS sequence"/>
</dbReference>
<gene>
    <name evidence="2" type="ORF">GCM10009720_08830</name>
</gene>
<proteinExistence type="predicted"/>
<sequence length="158" mass="17905">MPSLIMHIEDRDAQDLLHQATDKGSEGIGKVPLFHVDDRGQMDGVPKPAVMRLHDEIDASNMAMETVNQVATAHLYAEGRKGLEPLKDVVEDIDEARYVVITQQLVVDLDNDDHTDEVQDLIDQILSFPRLKKLEEQRAALDEEIEQQRELNMEAHNS</sequence>
<organism evidence="2 3">
    <name type="scientific">Yaniella flava</name>
    <dbReference type="NCBI Taxonomy" id="287930"/>
    <lineage>
        <taxon>Bacteria</taxon>
        <taxon>Bacillati</taxon>
        <taxon>Actinomycetota</taxon>
        <taxon>Actinomycetes</taxon>
        <taxon>Micrococcales</taxon>
        <taxon>Micrococcaceae</taxon>
        <taxon>Yaniella</taxon>
    </lineage>
</organism>